<dbReference type="InterPro" id="IPR036390">
    <property type="entry name" value="WH_DNA-bd_sf"/>
</dbReference>
<evidence type="ECO:0000313" key="2">
    <source>
        <dbReference type="EMBL" id="AGB38649.1"/>
    </source>
</evidence>
<name>L0K2Q7_9EURY</name>
<reference evidence="2 3" key="1">
    <citation type="submission" date="2012-11" db="EMBL/GenBank/DDBJ databases">
        <title>FINISHED of Natronococcus occultus SP4, DSM 3396.</title>
        <authorList>
            <consortium name="DOE Joint Genome Institute"/>
            <person name="Eisen J."/>
            <person name="Huntemann M."/>
            <person name="Wei C.-L."/>
            <person name="Han J."/>
            <person name="Detter J.C."/>
            <person name="Han C."/>
            <person name="Tapia R."/>
            <person name="Chen A."/>
            <person name="Kyrpides N."/>
            <person name="Mavromatis K."/>
            <person name="Markowitz V."/>
            <person name="Szeto E."/>
            <person name="Ivanova N."/>
            <person name="Mikhailova N."/>
            <person name="Ovchinnikova G."/>
            <person name="Pagani I."/>
            <person name="Pati A."/>
            <person name="Goodwin L."/>
            <person name="Nordberg H.P."/>
            <person name="Cantor M.N."/>
            <person name="Hua S.X."/>
            <person name="Woyke T."/>
            <person name="Eisen J."/>
            <person name="Klenk H.-P."/>
            <person name="Klenk H.-P."/>
        </authorList>
    </citation>
    <scope>NUCLEOTIDE SEQUENCE [LARGE SCALE GENOMIC DNA]</scope>
    <source>
        <strain evidence="2 3">SP4</strain>
    </source>
</reference>
<keyword evidence="3" id="KW-1185">Reference proteome</keyword>
<dbReference type="Pfam" id="PF01978">
    <property type="entry name" value="TrmB"/>
    <property type="match status" value="1"/>
</dbReference>
<keyword evidence="2" id="KW-0396">Initiation factor</keyword>
<feature type="domain" description="Transcription regulator TrmB N-terminal" evidence="1">
    <location>
        <begin position="28"/>
        <end position="74"/>
    </location>
</feature>
<dbReference type="AlphaFoldDB" id="L0K2Q7"/>
<dbReference type="STRING" id="694430.Natoc_2891"/>
<evidence type="ECO:0000259" key="1">
    <source>
        <dbReference type="Pfam" id="PF01978"/>
    </source>
</evidence>
<dbReference type="OrthoDB" id="182995at2157"/>
<dbReference type="KEGG" id="nou:Natoc_2891"/>
<dbReference type="RefSeq" id="WP_015322088.1">
    <property type="nucleotide sequence ID" value="NC_019974.1"/>
</dbReference>
<dbReference type="GO" id="GO:0003743">
    <property type="term" value="F:translation initiation factor activity"/>
    <property type="evidence" value="ECO:0007669"/>
    <property type="project" value="UniProtKB-KW"/>
</dbReference>
<gene>
    <name evidence="2" type="ORF">Natoc_2891</name>
</gene>
<dbReference type="InterPro" id="IPR036388">
    <property type="entry name" value="WH-like_DNA-bd_sf"/>
</dbReference>
<protein>
    <submittedName>
        <fullName evidence="2">Transcription initiation factor IIE, alpha subunit</fullName>
    </submittedName>
</protein>
<dbReference type="Proteomes" id="UP000010878">
    <property type="component" value="Chromosome"/>
</dbReference>
<dbReference type="SUPFAM" id="SSF46785">
    <property type="entry name" value="Winged helix' DNA-binding domain"/>
    <property type="match status" value="1"/>
</dbReference>
<dbReference type="Gene3D" id="1.10.10.10">
    <property type="entry name" value="Winged helix-like DNA-binding domain superfamily/Winged helix DNA-binding domain"/>
    <property type="match status" value="1"/>
</dbReference>
<proteinExistence type="predicted"/>
<organism evidence="2 3">
    <name type="scientific">Natronococcus occultus SP4</name>
    <dbReference type="NCBI Taxonomy" id="694430"/>
    <lineage>
        <taxon>Archaea</taxon>
        <taxon>Methanobacteriati</taxon>
        <taxon>Methanobacteriota</taxon>
        <taxon>Stenosarchaea group</taxon>
        <taxon>Halobacteria</taxon>
        <taxon>Halobacteriales</taxon>
        <taxon>Natrialbaceae</taxon>
        <taxon>Natronococcus</taxon>
    </lineage>
</organism>
<accession>L0K2Q7</accession>
<dbReference type="GeneID" id="14403278"/>
<evidence type="ECO:0000313" key="3">
    <source>
        <dbReference type="Proteomes" id="UP000010878"/>
    </source>
</evidence>
<sequence length="77" mass="8237">MSTSEQKLAVSEELAIPEELGSSQAKLVYLALLELGDATATELQQLLGLSKLTLLPILSELVADGLADYEQGTYVSR</sequence>
<dbReference type="eggNOG" id="arCOG08021">
    <property type="taxonomic scope" value="Archaea"/>
</dbReference>
<dbReference type="EMBL" id="CP003929">
    <property type="protein sequence ID" value="AGB38649.1"/>
    <property type="molecule type" value="Genomic_DNA"/>
</dbReference>
<dbReference type="InterPro" id="IPR002831">
    <property type="entry name" value="Tscrpt_reg_TrmB_N"/>
</dbReference>
<keyword evidence="2" id="KW-0648">Protein biosynthesis</keyword>
<dbReference type="HOGENOM" id="CLU_187344_1_0_2"/>